<dbReference type="SMART" id="SM00054">
    <property type="entry name" value="EFh"/>
    <property type="match status" value="2"/>
</dbReference>
<keyword evidence="1" id="KW-0106">Calcium</keyword>
<evidence type="ECO:0000256" key="2">
    <source>
        <dbReference type="SAM" id="SignalP"/>
    </source>
</evidence>
<sequence length="159" mass="18136">MRAFCILLCVAGAFGATHPDHTQSALEQFKSVIRTQVTTLWHTADTDGDGHFESNDMHHIFEDYDANHDHKVTKQEFVTRFSHNEPELNIIGEGLFLEFDMNRDGSITVADLDLYYNKIDTNNNGHVEKEEFVHYFTEIFTILYVIQLNQTTAAPAGGR</sequence>
<feature type="domain" description="EF-hand" evidence="3">
    <location>
        <begin position="52"/>
        <end position="87"/>
    </location>
</feature>
<keyword evidence="4" id="KW-1185">Reference proteome</keyword>
<proteinExistence type="predicted"/>
<dbReference type="Gene3D" id="1.10.238.10">
    <property type="entry name" value="EF-hand"/>
    <property type="match status" value="2"/>
</dbReference>
<evidence type="ECO:0000313" key="5">
    <source>
        <dbReference type="RefSeq" id="XP_022326564.1"/>
    </source>
</evidence>
<name>A0A8B8DG80_CRAVI</name>
<dbReference type="InterPro" id="IPR011992">
    <property type="entry name" value="EF-hand-dom_pair"/>
</dbReference>
<dbReference type="PROSITE" id="PS50222">
    <property type="entry name" value="EF_HAND_2"/>
    <property type="match status" value="2"/>
</dbReference>
<dbReference type="PROSITE" id="PS00018">
    <property type="entry name" value="EF_HAND_1"/>
    <property type="match status" value="2"/>
</dbReference>
<evidence type="ECO:0000313" key="4">
    <source>
        <dbReference type="Proteomes" id="UP000694844"/>
    </source>
</evidence>
<dbReference type="OrthoDB" id="6132562at2759"/>
<feature type="chain" id="PRO_5034893266" evidence="2">
    <location>
        <begin position="20"/>
        <end position="159"/>
    </location>
</feature>
<dbReference type="SUPFAM" id="SSF47473">
    <property type="entry name" value="EF-hand"/>
    <property type="match status" value="1"/>
</dbReference>
<dbReference type="RefSeq" id="XP_022326564.1">
    <property type="nucleotide sequence ID" value="XM_022470856.1"/>
</dbReference>
<evidence type="ECO:0000256" key="1">
    <source>
        <dbReference type="ARBA" id="ARBA00022837"/>
    </source>
</evidence>
<dbReference type="InterPro" id="IPR002048">
    <property type="entry name" value="EF_hand_dom"/>
</dbReference>
<accession>A0A8B8DG80</accession>
<keyword evidence="2" id="KW-0732">Signal</keyword>
<dbReference type="GO" id="GO:0005509">
    <property type="term" value="F:calcium ion binding"/>
    <property type="evidence" value="ECO:0007669"/>
    <property type="project" value="InterPro"/>
</dbReference>
<feature type="signal peptide" evidence="2">
    <location>
        <begin position="1"/>
        <end position="19"/>
    </location>
</feature>
<dbReference type="KEGG" id="cvn:111126319"/>
<dbReference type="AlphaFoldDB" id="A0A8B8DG80"/>
<reference evidence="5" key="1">
    <citation type="submission" date="2025-08" db="UniProtKB">
        <authorList>
            <consortium name="RefSeq"/>
        </authorList>
    </citation>
    <scope>IDENTIFICATION</scope>
    <source>
        <tissue evidence="5">Whole sample</tissue>
    </source>
</reference>
<feature type="domain" description="EF-hand" evidence="3">
    <location>
        <begin position="107"/>
        <end position="142"/>
    </location>
</feature>
<dbReference type="Proteomes" id="UP000694844">
    <property type="component" value="Chromosome 3"/>
</dbReference>
<dbReference type="Pfam" id="PF13499">
    <property type="entry name" value="EF-hand_7"/>
    <property type="match status" value="1"/>
</dbReference>
<gene>
    <name evidence="5" type="primary">LOC111126319</name>
</gene>
<organism evidence="4 5">
    <name type="scientific">Crassostrea virginica</name>
    <name type="common">Eastern oyster</name>
    <dbReference type="NCBI Taxonomy" id="6565"/>
    <lineage>
        <taxon>Eukaryota</taxon>
        <taxon>Metazoa</taxon>
        <taxon>Spiralia</taxon>
        <taxon>Lophotrochozoa</taxon>
        <taxon>Mollusca</taxon>
        <taxon>Bivalvia</taxon>
        <taxon>Autobranchia</taxon>
        <taxon>Pteriomorphia</taxon>
        <taxon>Ostreida</taxon>
        <taxon>Ostreoidea</taxon>
        <taxon>Ostreidae</taxon>
        <taxon>Crassostrea</taxon>
    </lineage>
</organism>
<dbReference type="InterPro" id="IPR018247">
    <property type="entry name" value="EF_Hand_1_Ca_BS"/>
</dbReference>
<evidence type="ECO:0000259" key="3">
    <source>
        <dbReference type="PROSITE" id="PS50222"/>
    </source>
</evidence>
<protein>
    <submittedName>
        <fullName evidence="5">Uncharacterized protein LOC111126319</fullName>
    </submittedName>
</protein>
<dbReference type="GeneID" id="111126319"/>